<dbReference type="Pfam" id="PF00501">
    <property type="entry name" value="AMP-binding"/>
    <property type="match status" value="1"/>
</dbReference>
<keyword evidence="1" id="KW-0677">Repeat</keyword>
<keyword evidence="4" id="KW-1185">Reference proteome</keyword>
<evidence type="ECO:0000256" key="1">
    <source>
        <dbReference type="ARBA" id="ARBA00022737"/>
    </source>
</evidence>
<evidence type="ECO:0000313" key="4">
    <source>
        <dbReference type="Proteomes" id="UP000706031"/>
    </source>
</evidence>
<feature type="non-terminal residue" evidence="3">
    <location>
        <position position="1"/>
    </location>
</feature>
<evidence type="ECO:0000313" key="3">
    <source>
        <dbReference type="EMBL" id="MBY0207165.1"/>
    </source>
</evidence>
<dbReference type="Gene3D" id="3.40.50.12780">
    <property type="entry name" value="N-terminal domain of ligase-like"/>
    <property type="match status" value="1"/>
</dbReference>
<proteinExistence type="predicted"/>
<dbReference type="InterPro" id="IPR045851">
    <property type="entry name" value="AMP-bd_C_sf"/>
</dbReference>
<dbReference type="RefSeq" id="WP_221791743.1">
    <property type="nucleotide sequence ID" value="NZ_JACLIC010000079.1"/>
</dbReference>
<dbReference type="InterPro" id="IPR000873">
    <property type="entry name" value="AMP-dep_synth/lig_dom"/>
</dbReference>
<organism evidence="3 4">
    <name type="scientific">Paenibacillus cucumis</name>
    <name type="common">ex Kampfer et al. 2016</name>
    <dbReference type="NCBI Taxonomy" id="1776858"/>
    <lineage>
        <taxon>Bacteria</taxon>
        <taxon>Bacillati</taxon>
        <taxon>Bacillota</taxon>
        <taxon>Bacilli</taxon>
        <taxon>Bacillales</taxon>
        <taxon>Paenibacillaceae</taxon>
        <taxon>Paenibacillus</taxon>
    </lineage>
</organism>
<comment type="caution">
    <text evidence="3">The sequence shown here is derived from an EMBL/GenBank/DDBJ whole genome shotgun (WGS) entry which is preliminary data.</text>
</comment>
<feature type="non-terminal residue" evidence="3">
    <location>
        <position position="155"/>
    </location>
</feature>
<feature type="domain" description="AMP-dependent synthetase/ligase" evidence="2">
    <location>
        <begin position="10"/>
        <end position="51"/>
    </location>
</feature>
<dbReference type="Proteomes" id="UP000706031">
    <property type="component" value="Unassembled WGS sequence"/>
</dbReference>
<name>A0ABS7KSM5_9BACL</name>
<sequence>YAVNGTETGRIPIGEALPQVQVRIVDKDGRLQGEGVPGELCIAGRGVARGYRNLPELTAERFITGALGERYYRTGDLARWLPDGSLGYLGRMDRQVKIRGYRIELGEVESVLLELPEIEESAAEVREDTLYGYYVSSKEVEEAEVRRHLRVKLPD</sequence>
<dbReference type="InterPro" id="IPR042099">
    <property type="entry name" value="ANL_N_sf"/>
</dbReference>
<dbReference type="PANTHER" id="PTHR45527:SF1">
    <property type="entry name" value="FATTY ACID SYNTHASE"/>
    <property type="match status" value="1"/>
</dbReference>
<evidence type="ECO:0000259" key="2">
    <source>
        <dbReference type="Pfam" id="PF00501"/>
    </source>
</evidence>
<dbReference type="Gene3D" id="3.30.300.30">
    <property type="match status" value="1"/>
</dbReference>
<dbReference type="SUPFAM" id="SSF56801">
    <property type="entry name" value="Acetyl-CoA synthetase-like"/>
    <property type="match status" value="1"/>
</dbReference>
<dbReference type="EMBL" id="JACLIC010000079">
    <property type="protein sequence ID" value="MBY0207165.1"/>
    <property type="molecule type" value="Genomic_DNA"/>
</dbReference>
<protein>
    <submittedName>
        <fullName evidence="3">AMP-binding protein</fullName>
    </submittedName>
</protein>
<reference evidence="3 4" key="1">
    <citation type="submission" date="2020-08" db="EMBL/GenBank/DDBJ databases">
        <title>Fungal Genomes of the International Space Station.</title>
        <authorList>
            <person name="Seuylemezian A."/>
            <person name="Singh N.K."/>
            <person name="Wood J."/>
            <person name="Venkateswaran K."/>
        </authorList>
    </citation>
    <scope>NUCLEOTIDE SEQUENCE [LARGE SCALE GENOMIC DNA]</scope>
    <source>
        <strain evidence="3 4">S/N-304-OC-R4</strain>
    </source>
</reference>
<dbReference type="PANTHER" id="PTHR45527">
    <property type="entry name" value="NONRIBOSOMAL PEPTIDE SYNTHETASE"/>
    <property type="match status" value="1"/>
</dbReference>
<accession>A0ABS7KSM5</accession>
<gene>
    <name evidence="3" type="ORF">H7T88_28460</name>
</gene>